<dbReference type="RefSeq" id="WP_190440194.1">
    <property type="nucleotide sequence ID" value="NZ_JAMPKM010000014.1"/>
</dbReference>
<name>A0ABV0JCC3_9CYAN</name>
<keyword evidence="1" id="KW-0175">Coiled coil</keyword>
<protein>
    <submittedName>
        <fullName evidence="2">Metallophosphoesterase</fullName>
    </submittedName>
</protein>
<feature type="coiled-coil region" evidence="1">
    <location>
        <begin position="265"/>
        <end position="327"/>
    </location>
</feature>
<evidence type="ECO:0000313" key="3">
    <source>
        <dbReference type="Proteomes" id="UP001464891"/>
    </source>
</evidence>
<dbReference type="SUPFAM" id="SSF56300">
    <property type="entry name" value="Metallo-dependent phosphatases"/>
    <property type="match status" value="1"/>
</dbReference>
<dbReference type="PANTHER" id="PTHR43143">
    <property type="entry name" value="METALLOPHOSPHOESTERASE, CALCINEURIN SUPERFAMILY"/>
    <property type="match status" value="1"/>
</dbReference>
<dbReference type="EMBL" id="JAMPKM010000014">
    <property type="protein sequence ID" value="MEP0819448.1"/>
    <property type="molecule type" value="Genomic_DNA"/>
</dbReference>
<evidence type="ECO:0000256" key="1">
    <source>
        <dbReference type="SAM" id="Coils"/>
    </source>
</evidence>
<accession>A0ABV0JCC3</accession>
<comment type="caution">
    <text evidence="2">The sequence shown here is derived from an EMBL/GenBank/DDBJ whole genome shotgun (WGS) entry which is preliminary data.</text>
</comment>
<dbReference type="Proteomes" id="UP001464891">
    <property type="component" value="Unassembled WGS sequence"/>
</dbReference>
<dbReference type="Gene3D" id="3.60.21.10">
    <property type="match status" value="2"/>
</dbReference>
<dbReference type="PANTHER" id="PTHR43143:SF1">
    <property type="entry name" value="SERINE_THREONINE-PROTEIN PHOSPHATASE CPPED1"/>
    <property type="match status" value="1"/>
</dbReference>
<dbReference type="InterPro" id="IPR051918">
    <property type="entry name" value="STPP_CPPED1"/>
</dbReference>
<reference evidence="2 3" key="1">
    <citation type="submission" date="2022-04" db="EMBL/GenBank/DDBJ databases">
        <title>Positive selection, recombination, and allopatry shape intraspecific diversity of widespread and dominant cyanobacteria.</title>
        <authorList>
            <person name="Wei J."/>
            <person name="Shu W."/>
            <person name="Hu C."/>
        </authorList>
    </citation>
    <scope>NUCLEOTIDE SEQUENCE [LARGE SCALE GENOMIC DNA]</scope>
    <source>
        <strain evidence="2 3">GB2-A4</strain>
    </source>
</reference>
<sequence length="524" mass="59927">MKFVSDPPIADKIRQMQQRVRWQDPLVLERGIDQTRLVIEDGGAEDTDFSFLVVGDSGSGEHRGHSPQRQVAEQMLAQQENSRFVLHTGDVIYLVGASEYYLKNFIEPYREFLVGGERPEKIPYDRMVFNFPFLPTPGNHDYYDLPLALGLLVQATLPFRRLLQSHLDFDIGWRGSGQGKVYAQAFLDCLNRLGSPQAIAQHLDTHYTAKTDTGLSLRYEPGQFTRLPNRYYTFRYGGIDFFALDSNTFNAPLPLPTTGEGRAYRHVLEKQRDELEQQKQQILATSTTLKPNQPEEAERLDDMRTKLEQLEEAKLDIEKQLAADETVVVDQEQLDWLKQRLIESWHTEAVRGRVLYFHHPPYVTEATKWHQGQTLAIRHRLRQVLDAVAAELGPLPDGAPLVDLVLNGHAHCLEYLRTLDTGHADSHLNWIVCGGSGFSLRRQRLEGPELQESISTIASPDDRLVARSLLYVGRTGAGTQKRRPYSFLRIDVKAGKPPQFVIRPYVSERVQRKWKNYAIEPFTI</sequence>
<evidence type="ECO:0000313" key="2">
    <source>
        <dbReference type="EMBL" id="MEP0819448.1"/>
    </source>
</evidence>
<proteinExistence type="predicted"/>
<dbReference type="InterPro" id="IPR029052">
    <property type="entry name" value="Metallo-depent_PP-like"/>
</dbReference>
<organism evidence="2 3">
    <name type="scientific">Trichocoleus desertorum GB2-A4</name>
    <dbReference type="NCBI Taxonomy" id="2933944"/>
    <lineage>
        <taxon>Bacteria</taxon>
        <taxon>Bacillati</taxon>
        <taxon>Cyanobacteriota</taxon>
        <taxon>Cyanophyceae</taxon>
        <taxon>Leptolyngbyales</taxon>
        <taxon>Trichocoleusaceae</taxon>
        <taxon>Trichocoleus</taxon>
    </lineage>
</organism>
<keyword evidence="3" id="KW-1185">Reference proteome</keyword>
<gene>
    <name evidence="2" type="ORF">NC998_20310</name>
</gene>